<gene>
    <name evidence="1" type="ORF">NDU88_007285</name>
</gene>
<keyword evidence="2" id="KW-1185">Reference proteome</keyword>
<reference evidence="1" key="1">
    <citation type="journal article" date="2022" name="bioRxiv">
        <title>Sequencing and chromosome-scale assembly of the giantPleurodeles waltlgenome.</title>
        <authorList>
            <person name="Brown T."/>
            <person name="Elewa A."/>
            <person name="Iarovenko S."/>
            <person name="Subramanian E."/>
            <person name="Araus A.J."/>
            <person name="Petzold A."/>
            <person name="Susuki M."/>
            <person name="Suzuki K.-i.T."/>
            <person name="Hayashi T."/>
            <person name="Toyoda A."/>
            <person name="Oliveira C."/>
            <person name="Osipova E."/>
            <person name="Leigh N.D."/>
            <person name="Simon A."/>
            <person name="Yun M.H."/>
        </authorList>
    </citation>
    <scope>NUCLEOTIDE SEQUENCE</scope>
    <source>
        <strain evidence="1">20211129_DDA</strain>
        <tissue evidence="1">Liver</tissue>
    </source>
</reference>
<name>A0AAV7USF9_PLEWA</name>
<organism evidence="1 2">
    <name type="scientific">Pleurodeles waltl</name>
    <name type="common">Iberian ribbed newt</name>
    <dbReference type="NCBI Taxonomy" id="8319"/>
    <lineage>
        <taxon>Eukaryota</taxon>
        <taxon>Metazoa</taxon>
        <taxon>Chordata</taxon>
        <taxon>Craniata</taxon>
        <taxon>Vertebrata</taxon>
        <taxon>Euteleostomi</taxon>
        <taxon>Amphibia</taxon>
        <taxon>Batrachia</taxon>
        <taxon>Caudata</taxon>
        <taxon>Salamandroidea</taxon>
        <taxon>Salamandridae</taxon>
        <taxon>Pleurodelinae</taxon>
        <taxon>Pleurodeles</taxon>
    </lineage>
</organism>
<evidence type="ECO:0000313" key="2">
    <source>
        <dbReference type="Proteomes" id="UP001066276"/>
    </source>
</evidence>
<proteinExistence type="predicted"/>
<comment type="caution">
    <text evidence="1">The sequence shown here is derived from an EMBL/GenBank/DDBJ whole genome shotgun (WGS) entry which is preliminary data.</text>
</comment>
<dbReference type="Proteomes" id="UP001066276">
    <property type="component" value="Chromosome 3_1"/>
</dbReference>
<dbReference type="EMBL" id="JANPWB010000005">
    <property type="protein sequence ID" value="KAJ1190547.1"/>
    <property type="molecule type" value="Genomic_DNA"/>
</dbReference>
<protein>
    <submittedName>
        <fullName evidence="1">Uncharacterized protein</fullName>
    </submittedName>
</protein>
<evidence type="ECO:0000313" key="1">
    <source>
        <dbReference type="EMBL" id="KAJ1190547.1"/>
    </source>
</evidence>
<accession>A0AAV7USF9</accession>
<sequence length="72" mass="7897">MGLSRAGGLENLRPVPRLDLGTRVEARTDAGPELAAARTEDELEQLWLLEYHGRSGEACPRGERVRRVALSA</sequence>
<dbReference type="AlphaFoldDB" id="A0AAV7USF9"/>